<dbReference type="Pfam" id="PF00072">
    <property type="entry name" value="Response_reg"/>
    <property type="match status" value="1"/>
</dbReference>
<dbReference type="PROSITE" id="PS50110">
    <property type="entry name" value="RESPONSE_REGULATORY"/>
    <property type="match status" value="1"/>
</dbReference>
<protein>
    <submittedName>
        <fullName evidence="3">Response regulator receiver protein</fullName>
    </submittedName>
</protein>
<dbReference type="PANTHER" id="PTHR44520:SF1">
    <property type="entry name" value="TWO-COMPONENT SYSTEM REGULATORY PROTEIN"/>
    <property type="match status" value="1"/>
</dbReference>
<dbReference type="SUPFAM" id="SSF52172">
    <property type="entry name" value="CheY-like"/>
    <property type="match status" value="1"/>
</dbReference>
<keyword evidence="4" id="KW-1185">Reference proteome</keyword>
<dbReference type="InterPro" id="IPR011006">
    <property type="entry name" value="CheY-like_superfamily"/>
</dbReference>
<dbReference type="Gene3D" id="3.40.50.2300">
    <property type="match status" value="1"/>
</dbReference>
<evidence type="ECO:0000313" key="4">
    <source>
        <dbReference type="Proteomes" id="UP000515472"/>
    </source>
</evidence>
<gene>
    <name evidence="3" type="ORF">GEOBRER4_n2022</name>
</gene>
<feature type="modified residue" description="4-aspartylphosphate" evidence="1">
    <location>
        <position position="68"/>
    </location>
</feature>
<dbReference type="PANTHER" id="PTHR44520">
    <property type="entry name" value="RESPONSE REGULATOR RCP1-RELATED"/>
    <property type="match status" value="1"/>
</dbReference>
<accession>A0A6S6M718</accession>
<sequence length="171" mass="18939">MSYVHHTILMVDSDEDMAHFTLLALQRVGVITPVQIVRTAEEAIDYLKGVGQYQDRESFPLPVLLLLDLQLPSMSGLELLAWLRQEPVLNRAPVIVLTQPGPDNQIERAYELGCNSFLVKPASFNTLLVMMQALVQYWLGLNLPPQLTTPRYASTLPKAVEAGAGTLEPTA</sequence>
<dbReference type="RefSeq" id="WP_185245250.1">
    <property type="nucleotide sequence ID" value="NZ_AP023213.1"/>
</dbReference>
<dbReference type="InterPro" id="IPR001789">
    <property type="entry name" value="Sig_transdc_resp-reg_receiver"/>
</dbReference>
<dbReference type="SMART" id="SM00448">
    <property type="entry name" value="REC"/>
    <property type="match status" value="1"/>
</dbReference>
<dbReference type="EMBL" id="AP023213">
    <property type="protein sequence ID" value="BCG47195.1"/>
    <property type="molecule type" value="Genomic_DNA"/>
</dbReference>
<evidence type="ECO:0000256" key="1">
    <source>
        <dbReference type="PROSITE-ProRule" id="PRU00169"/>
    </source>
</evidence>
<evidence type="ECO:0000259" key="2">
    <source>
        <dbReference type="PROSITE" id="PS50110"/>
    </source>
</evidence>
<dbReference type="AlphaFoldDB" id="A0A6S6M718"/>
<organism evidence="3 4">
    <name type="scientific">Citrifermentans bremense</name>
    <dbReference type="NCBI Taxonomy" id="60035"/>
    <lineage>
        <taxon>Bacteria</taxon>
        <taxon>Pseudomonadati</taxon>
        <taxon>Thermodesulfobacteriota</taxon>
        <taxon>Desulfuromonadia</taxon>
        <taxon>Geobacterales</taxon>
        <taxon>Geobacteraceae</taxon>
        <taxon>Citrifermentans</taxon>
    </lineage>
</organism>
<evidence type="ECO:0000313" key="3">
    <source>
        <dbReference type="EMBL" id="BCG47195.1"/>
    </source>
</evidence>
<dbReference type="KEGG" id="gbn:GEOBRER4_19450"/>
<keyword evidence="1" id="KW-0597">Phosphoprotein</keyword>
<name>A0A6S6M718_9BACT</name>
<dbReference type="InterPro" id="IPR052893">
    <property type="entry name" value="TCS_response_regulator"/>
</dbReference>
<reference evidence="3 4" key="1">
    <citation type="submission" date="2020-06" db="EMBL/GenBank/DDBJ databases">
        <title>Interaction of electrochemicaly active bacteria, Geobacter bremensis R4 on different carbon anode.</title>
        <authorList>
            <person name="Meng L."/>
            <person name="Yoshida N."/>
        </authorList>
    </citation>
    <scope>NUCLEOTIDE SEQUENCE [LARGE SCALE GENOMIC DNA]</scope>
    <source>
        <strain evidence="3 4">R4</strain>
    </source>
</reference>
<feature type="domain" description="Response regulatory" evidence="2">
    <location>
        <begin position="7"/>
        <end position="135"/>
    </location>
</feature>
<dbReference type="GO" id="GO:0000160">
    <property type="term" value="P:phosphorelay signal transduction system"/>
    <property type="evidence" value="ECO:0007669"/>
    <property type="project" value="InterPro"/>
</dbReference>
<dbReference type="Proteomes" id="UP000515472">
    <property type="component" value="Chromosome"/>
</dbReference>
<proteinExistence type="predicted"/>